<dbReference type="EMBL" id="DRBS01000346">
    <property type="protein sequence ID" value="HDD45046.1"/>
    <property type="molecule type" value="Genomic_DNA"/>
</dbReference>
<comment type="caution">
    <text evidence="2">The sequence shown here is derived from an EMBL/GenBank/DDBJ whole genome shotgun (WGS) entry which is preliminary data.</text>
</comment>
<feature type="domain" description="DUF83" evidence="1">
    <location>
        <begin position="6"/>
        <end position="26"/>
    </location>
</feature>
<dbReference type="Proteomes" id="UP000886289">
    <property type="component" value="Unassembled WGS sequence"/>
</dbReference>
<proteinExistence type="predicted"/>
<sequence>MSFPATLIWYYYICPREAWLMSRQLTP</sequence>
<evidence type="ECO:0000313" key="2">
    <source>
        <dbReference type="EMBL" id="HDD45046.1"/>
    </source>
</evidence>
<accession>A0A7C0Y3X3</accession>
<dbReference type="InterPro" id="IPR022765">
    <property type="entry name" value="Dna2/Cas4_DUF83"/>
</dbReference>
<reference evidence="2" key="1">
    <citation type="journal article" date="2020" name="mSystems">
        <title>Genome- and Community-Level Interaction Insights into Carbon Utilization and Element Cycling Functions of Hydrothermarchaeota in Hydrothermal Sediment.</title>
        <authorList>
            <person name="Zhou Z."/>
            <person name="Liu Y."/>
            <person name="Xu W."/>
            <person name="Pan J."/>
            <person name="Luo Z.H."/>
            <person name="Li M."/>
        </authorList>
    </citation>
    <scope>NUCLEOTIDE SEQUENCE [LARGE SCALE GENOMIC DNA]</scope>
    <source>
        <strain evidence="2">HyVt-233</strain>
    </source>
</reference>
<organism evidence="2">
    <name type="scientific">Desulfofervidus auxilii</name>
    <dbReference type="NCBI Taxonomy" id="1621989"/>
    <lineage>
        <taxon>Bacteria</taxon>
        <taxon>Pseudomonadati</taxon>
        <taxon>Thermodesulfobacteriota</taxon>
        <taxon>Candidatus Desulfofervidia</taxon>
        <taxon>Candidatus Desulfofervidales</taxon>
        <taxon>Candidatus Desulfofervidaceae</taxon>
        <taxon>Candidatus Desulfofervidus</taxon>
    </lineage>
</organism>
<name>A0A7C0Y3X3_DESA2</name>
<evidence type="ECO:0000259" key="1">
    <source>
        <dbReference type="Pfam" id="PF01930"/>
    </source>
</evidence>
<dbReference type="Pfam" id="PF01930">
    <property type="entry name" value="Cas_Cas4"/>
    <property type="match status" value="1"/>
</dbReference>
<protein>
    <submittedName>
        <fullName evidence="2">Dna2/Cas4 domain-containing protein</fullName>
    </submittedName>
</protein>
<gene>
    <name evidence="2" type="ORF">ENG63_09355</name>
</gene>
<dbReference type="AlphaFoldDB" id="A0A7C0Y3X3"/>
<feature type="non-terminal residue" evidence="2">
    <location>
        <position position="27"/>
    </location>
</feature>